<dbReference type="RefSeq" id="WP_024539902.1">
    <property type="nucleotide sequence ID" value="NZ_CP042344.1"/>
</dbReference>
<dbReference type="Pfam" id="PF02321">
    <property type="entry name" value="OEP"/>
    <property type="match status" value="2"/>
</dbReference>
<dbReference type="Proteomes" id="UP000321199">
    <property type="component" value="Chromosome"/>
</dbReference>
<dbReference type="PANTHER" id="PTHR30203:SF25">
    <property type="entry name" value="OUTER MEMBRANE PROTEIN-RELATED"/>
    <property type="match status" value="1"/>
</dbReference>
<reference evidence="4 5" key="1">
    <citation type="submission" date="2019-07" db="EMBL/GenBank/DDBJ databases">
        <title>Complete genome sequence of Comamonas sp. NLF 7-7 isolated from livestock.</title>
        <authorList>
            <person name="Kim D.H."/>
            <person name="Kim J.G."/>
        </authorList>
    </citation>
    <scope>NUCLEOTIDE SEQUENCE [LARGE SCALE GENOMIC DNA]</scope>
    <source>
        <strain evidence="4 5">NLF 7-7</strain>
    </source>
</reference>
<feature type="region of interest" description="Disordered" evidence="3">
    <location>
        <begin position="494"/>
        <end position="531"/>
    </location>
</feature>
<dbReference type="InterPro" id="IPR003423">
    <property type="entry name" value="OMP_efflux"/>
</dbReference>
<evidence type="ECO:0000256" key="2">
    <source>
        <dbReference type="RuleBase" id="RU362097"/>
    </source>
</evidence>
<comment type="subcellular location">
    <subcellularLocation>
        <location evidence="2">Cell membrane</location>
        <topology evidence="2">Lipid-anchor</topology>
    </subcellularLocation>
</comment>
<evidence type="ECO:0000313" key="4">
    <source>
        <dbReference type="EMBL" id="QEA11708.1"/>
    </source>
</evidence>
<dbReference type="Gene3D" id="2.20.200.10">
    <property type="entry name" value="Outer membrane efflux proteins (OEP)"/>
    <property type="match status" value="1"/>
</dbReference>
<dbReference type="NCBIfam" id="TIGR01845">
    <property type="entry name" value="outer_NodT"/>
    <property type="match status" value="1"/>
</dbReference>
<name>A0A5B8RSA8_9BURK</name>
<dbReference type="InterPro" id="IPR010131">
    <property type="entry name" value="MdtP/NodT-like"/>
</dbReference>
<dbReference type="AlphaFoldDB" id="A0A5B8RSA8"/>
<gene>
    <name evidence="4" type="ORF">FOZ74_00850</name>
</gene>
<keyword evidence="2" id="KW-0472">Membrane</keyword>
<dbReference type="OrthoDB" id="9770517at2"/>
<keyword evidence="5" id="KW-1185">Reference proteome</keyword>
<protein>
    <submittedName>
        <fullName evidence="4">Efflux transporter outer membrane subunit</fullName>
    </submittedName>
</protein>
<keyword evidence="2" id="KW-0449">Lipoprotein</keyword>
<evidence type="ECO:0000256" key="1">
    <source>
        <dbReference type="ARBA" id="ARBA00007613"/>
    </source>
</evidence>
<dbReference type="SUPFAM" id="SSF56954">
    <property type="entry name" value="Outer membrane efflux proteins (OEP)"/>
    <property type="match status" value="1"/>
</dbReference>
<evidence type="ECO:0000256" key="3">
    <source>
        <dbReference type="SAM" id="MobiDB-lite"/>
    </source>
</evidence>
<sequence>MKTKTRHLSSRTPAAPPASRRLRPLGLALSCVLLTACAAVGPDYREPPPVDIGSGWTLPLASESQSADLARWWSALDDPILDRLMGTALAQNLDLRQAAARIDEARALRDRVAGDQMPTVSAGTSVNRRGQSKNGPLPVGSIPGMDATQTIYDAGFDAAWEADLFGAKRRALEGASARLQATEVEAQGVRMRIVAEVARTWFTAVGAGYELHAQQATLDTLQQTLELVRLRHALGDASAADVEAAYAQWTAVNALLPDIQARQRAAVLGLGVLLGAPPERELALLDGPLAPCTLRALPVGERADLLRRRPDVLAAERRLAASSADIGVATAELFPKLSIGVGGGFQALSTGNWFDASSSRFSILPLISWRLFDGGRVRAEIRAREAAEQQAALAYEQAVLAALGDAERALGDYHGGLDTLERRAMALDAARTSYGYAKARYAAGDVALVELLAAQRSLHEAETAAARAHTSAAVQLVALYKALGGGWEVSNMTPSAAHSPTGAAAPTPRASRSGMPASAAATEHLTSQSAERETLTHLIINRPTEGAKP</sequence>
<proteinExistence type="inferred from homology"/>
<evidence type="ECO:0000313" key="5">
    <source>
        <dbReference type="Proteomes" id="UP000321199"/>
    </source>
</evidence>
<keyword evidence="2" id="KW-0564">Palmitate</keyword>
<organism evidence="4 5">
    <name type="scientific">Comamonas flocculans</name>
    <dbReference type="NCBI Taxonomy" id="2597701"/>
    <lineage>
        <taxon>Bacteria</taxon>
        <taxon>Pseudomonadati</taxon>
        <taxon>Pseudomonadota</taxon>
        <taxon>Betaproteobacteria</taxon>
        <taxon>Burkholderiales</taxon>
        <taxon>Comamonadaceae</taxon>
        <taxon>Comamonas</taxon>
    </lineage>
</organism>
<feature type="region of interest" description="Disordered" evidence="3">
    <location>
        <begin position="118"/>
        <end position="142"/>
    </location>
</feature>
<feature type="compositionally biased region" description="Polar residues" evidence="3">
    <location>
        <begin position="118"/>
        <end position="134"/>
    </location>
</feature>
<dbReference type="PANTHER" id="PTHR30203">
    <property type="entry name" value="OUTER MEMBRANE CATION EFFLUX PROTEIN"/>
    <property type="match status" value="1"/>
</dbReference>
<accession>A0A5B8RSA8</accession>
<dbReference type="KEGG" id="cof:FOZ74_00850"/>
<keyword evidence="2" id="KW-0812">Transmembrane</keyword>
<dbReference type="EMBL" id="CP042344">
    <property type="protein sequence ID" value="QEA11708.1"/>
    <property type="molecule type" value="Genomic_DNA"/>
</dbReference>
<dbReference type="GO" id="GO:0005886">
    <property type="term" value="C:plasma membrane"/>
    <property type="evidence" value="ECO:0007669"/>
    <property type="project" value="UniProtKB-SubCell"/>
</dbReference>
<keyword evidence="2" id="KW-1134">Transmembrane beta strand</keyword>
<comment type="similarity">
    <text evidence="1 2">Belongs to the outer membrane factor (OMF) (TC 1.B.17) family.</text>
</comment>
<dbReference type="Gene3D" id="1.20.1600.10">
    <property type="entry name" value="Outer membrane efflux proteins (OEP)"/>
    <property type="match status" value="1"/>
</dbReference>
<dbReference type="GO" id="GO:0015562">
    <property type="term" value="F:efflux transmembrane transporter activity"/>
    <property type="evidence" value="ECO:0007669"/>
    <property type="project" value="InterPro"/>
</dbReference>